<keyword evidence="3" id="KW-1185">Reference proteome</keyword>
<organism evidence="2 3">
    <name type="scientific">Portunus trituberculatus</name>
    <name type="common">Swimming crab</name>
    <name type="synonym">Neptunus trituberculatus</name>
    <dbReference type="NCBI Taxonomy" id="210409"/>
    <lineage>
        <taxon>Eukaryota</taxon>
        <taxon>Metazoa</taxon>
        <taxon>Ecdysozoa</taxon>
        <taxon>Arthropoda</taxon>
        <taxon>Crustacea</taxon>
        <taxon>Multicrustacea</taxon>
        <taxon>Malacostraca</taxon>
        <taxon>Eumalacostraca</taxon>
        <taxon>Eucarida</taxon>
        <taxon>Decapoda</taxon>
        <taxon>Pleocyemata</taxon>
        <taxon>Brachyura</taxon>
        <taxon>Eubrachyura</taxon>
        <taxon>Portunoidea</taxon>
        <taxon>Portunidae</taxon>
        <taxon>Portuninae</taxon>
        <taxon>Portunus</taxon>
    </lineage>
</organism>
<reference evidence="2 3" key="1">
    <citation type="submission" date="2019-05" db="EMBL/GenBank/DDBJ databases">
        <title>Another draft genome of Portunus trituberculatus and its Hox gene families provides insights of decapod evolution.</title>
        <authorList>
            <person name="Jeong J.-H."/>
            <person name="Song I."/>
            <person name="Kim S."/>
            <person name="Choi T."/>
            <person name="Kim D."/>
            <person name="Ryu S."/>
            <person name="Kim W."/>
        </authorList>
    </citation>
    <scope>NUCLEOTIDE SEQUENCE [LARGE SCALE GENOMIC DNA]</scope>
    <source>
        <tissue evidence="2">Muscle</tissue>
    </source>
</reference>
<accession>A0A5B7FFR5</accession>
<proteinExistence type="predicted"/>
<dbReference type="GO" id="GO:0000978">
    <property type="term" value="F:RNA polymerase II cis-regulatory region sequence-specific DNA binding"/>
    <property type="evidence" value="ECO:0007669"/>
    <property type="project" value="TreeGrafter"/>
</dbReference>
<protein>
    <submittedName>
        <fullName evidence="2">Protein grainyhead</fullName>
    </submittedName>
</protein>
<dbReference type="PANTHER" id="PTHR11037:SF20">
    <property type="entry name" value="PROTEIN GRAINYHEAD"/>
    <property type="match status" value="1"/>
</dbReference>
<comment type="caution">
    <text evidence="2">The sequence shown here is derived from an EMBL/GenBank/DDBJ whole genome shotgun (WGS) entry which is preliminary data.</text>
</comment>
<dbReference type="OrthoDB" id="7680836at2759"/>
<dbReference type="InterPro" id="IPR007604">
    <property type="entry name" value="CP2"/>
</dbReference>
<dbReference type="PANTHER" id="PTHR11037">
    <property type="entry name" value="TRANSCRIPTION FACTOR CP2"/>
    <property type="match status" value="1"/>
</dbReference>
<feature type="domain" description="Grh/CP2 DB" evidence="1">
    <location>
        <begin position="1"/>
        <end position="36"/>
    </location>
</feature>
<evidence type="ECO:0000313" key="3">
    <source>
        <dbReference type="Proteomes" id="UP000324222"/>
    </source>
</evidence>
<dbReference type="Proteomes" id="UP000324222">
    <property type="component" value="Unassembled WGS sequence"/>
</dbReference>
<evidence type="ECO:0000259" key="1">
    <source>
        <dbReference type="Pfam" id="PF04516"/>
    </source>
</evidence>
<name>A0A5B7FFR5_PORTR</name>
<dbReference type="EMBL" id="VSRR010006008">
    <property type="protein sequence ID" value="MPC43828.1"/>
    <property type="molecule type" value="Genomic_DNA"/>
</dbReference>
<dbReference type="GO" id="GO:0005634">
    <property type="term" value="C:nucleus"/>
    <property type="evidence" value="ECO:0007669"/>
    <property type="project" value="TreeGrafter"/>
</dbReference>
<dbReference type="GO" id="GO:0001228">
    <property type="term" value="F:DNA-binding transcription activator activity, RNA polymerase II-specific"/>
    <property type="evidence" value="ECO:0007669"/>
    <property type="project" value="TreeGrafter"/>
</dbReference>
<dbReference type="AlphaFoldDB" id="A0A5B7FFR5"/>
<gene>
    <name evidence="2" type="primary">grh_1</name>
    <name evidence="2" type="ORF">E2C01_037482</name>
</gene>
<dbReference type="Pfam" id="PF04516">
    <property type="entry name" value="CP2"/>
    <property type="match status" value="1"/>
</dbReference>
<evidence type="ECO:0000313" key="2">
    <source>
        <dbReference type="EMBL" id="MPC43828.1"/>
    </source>
</evidence>
<dbReference type="InterPro" id="IPR040167">
    <property type="entry name" value="TF_CP2-like"/>
</dbReference>
<sequence>MVMLVFREEKTQEDEIKAWQFWHSRQHSVKQRILDVDRSFLPGAAQGVVLLRDGRQHVSVDISGSRLTQGTGLGKGRAPSLPSLYSPSAASGIRSYSQFLGDVALFKVNARRHHCLKFVPETM</sequence>